<dbReference type="HOGENOM" id="CLU_2241541_0_0_1"/>
<feature type="chain" id="PRO_5001603250" description="Nodulin-like domain-containing protein" evidence="2">
    <location>
        <begin position="26"/>
        <end position="105"/>
    </location>
</feature>
<organism evidence="4 5">
    <name type="scientific">Theobroma cacao</name>
    <name type="common">Cacao</name>
    <name type="synonym">Cocoa</name>
    <dbReference type="NCBI Taxonomy" id="3641"/>
    <lineage>
        <taxon>Eukaryota</taxon>
        <taxon>Viridiplantae</taxon>
        <taxon>Streptophyta</taxon>
        <taxon>Embryophyta</taxon>
        <taxon>Tracheophyta</taxon>
        <taxon>Spermatophyta</taxon>
        <taxon>Magnoliopsida</taxon>
        <taxon>eudicotyledons</taxon>
        <taxon>Gunneridae</taxon>
        <taxon>Pentapetalae</taxon>
        <taxon>rosids</taxon>
        <taxon>malvids</taxon>
        <taxon>Malvales</taxon>
        <taxon>Malvaceae</taxon>
        <taxon>Byttnerioideae</taxon>
        <taxon>Theobroma</taxon>
    </lineage>
</organism>
<accession>A0A061GYW7</accession>
<dbReference type="Gramene" id="EOY34653">
    <property type="protein sequence ID" value="EOY34653"/>
    <property type="gene ID" value="TCM_042253"/>
</dbReference>
<keyword evidence="1" id="KW-0472">Membrane</keyword>
<proteinExistence type="predicted"/>
<feature type="transmembrane region" description="Helical" evidence="1">
    <location>
        <begin position="86"/>
        <end position="104"/>
    </location>
</feature>
<evidence type="ECO:0000256" key="1">
    <source>
        <dbReference type="SAM" id="Phobius"/>
    </source>
</evidence>
<dbReference type="InterPro" id="IPR010658">
    <property type="entry name" value="Nodulin-like"/>
</dbReference>
<keyword evidence="5" id="KW-1185">Reference proteome</keyword>
<dbReference type="InParanoid" id="A0A061GYW7"/>
<evidence type="ECO:0000313" key="4">
    <source>
        <dbReference type="EMBL" id="EOY34653.1"/>
    </source>
</evidence>
<keyword evidence="1" id="KW-1133">Transmembrane helix</keyword>
<reference evidence="4 5" key="1">
    <citation type="journal article" date="2013" name="Genome Biol.">
        <title>The genome sequence of the most widely cultivated cacao type and its use to identify candidate genes regulating pod color.</title>
        <authorList>
            <person name="Motamayor J.C."/>
            <person name="Mockaitis K."/>
            <person name="Schmutz J."/>
            <person name="Haiminen N."/>
            <person name="Iii D.L."/>
            <person name="Cornejo O."/>
            <person name="Findley S.D."/>
            <person name="Zheng P."/>
            <person name="Utro F."/>
            <person name="Royaert S."/>
            <person name="Saski C."/>
            <person name="Jenkins J."/>
            <person name="Podicheti R."/>
            <person name="Zhao M."/>
            <person name="Scheffler B.E."/>
            <person name="Stack J.C."/>
            <person name="Feltus F.A."/>
            <person name="Mustiga G.M."/>
            <person name="Amores F."/>
            <person name="Phillips W."/>
            <person name="Marelli J.P."/>
            <person name="May G.D."/>
            <person name="Shapiro H."/>
            <person name="Ma J."/>
            <person name="Bustamante C.D."/>
            <person name="Schnell R.J."/>
            <person name="Main D."/>
            <person name="Gilbert D."/>
            <person name="Parida L."/>
            <person name="Kuhn D.N."/>
        </authorList>
    </citation>
    <scope>NUCLEOTIDE SEQUENCE [LARGE SCALE GENOMIC DNA]</scope>
    <source>
        <strain evidence="5">cv. Matina 1-6</strain>
    </source>
</reference>
<protein>
    <recommendedName>
        <fullName evidence="3">Nodulin-like domain-containing protein</fullName>
    </recommendedName>
</protein>
<feature type="signal peptide" evidence="2">
    <location>
        <begin position="1"/>
        <end position="25"/>
    </location>
</feature>
<feature type="domain" description="Nodulin-like" evidence="3">
    <location>
        <begin position="7"/>
        <end position="63"/>
    </location>
</feature>
<dbReference type="Pfam" id="PF06813">
    <property type="entry name" value="Nodulin-like"/>
    <property type="match status" value="1"/>
</dbReference>
<gene>
    <name evidence="4" type="ORF">TCM_042253</name>
</gene>
<sequence length="105" mass="11569">MSRTALQWLSLVGIIWLQSINVTNTNFSAYSTRLKTLLSISQLQLNNAGKLFGWLAGTAAHMASPYPWSSSGVDRLWTAITLPNRPFIIFFFTILAGSSMISTVS</sequence>
<name>A0A061GYW7_THECC</name>
<keyword evidence="1" id="KW-0812">Transmembrane</keyword>
<evidence type="ECO:0000256" key="2">
    <source>
        <dbReference type="SAM" id="SignalP"/>
    </source>
</evidence>
<keyword evidence="2" id="KW-0732">Signal</keyword>
<dbReference type="EMBL" id="CM001887">
    <property type="protein sequence ID" value="EOY34653.1"/>
    <property type="molecule type" value="Genomic_DNA"/>
</dbReference>
<dbReference type="AlphaFoldDB" id="A0A061GYW7"/>
<evidence type="ECO:0000313" key="5">
    <source>
        <dbReference type="Proteomes" id="UP000026915"/>
    </source>
</evidence>
<evidence type="ECO:0000259" key="3">
    <source>
        <dbReference type="Pfam" id="PF06813"/>
    </source>
</evidence>
<dbReference type="Proteomes" id="UP000026915">
    <property type="component" value="Chromosome 9"/>
</dbReference>
<dbReference type="STRING" id="3641.A0A061GYW7"/>